<dbReference type="PANTHER" id="PTHR46967">
    <property type="entry name" value="INSULIN-LIKE GROWTH FACTOR BINDING PROTEIN,N-TERMINAL"/>
    <property type="match status" value="1"/>
</dbReference>
<reference evidence="3" key="1">
    <citation type="submission" date="2021-02" db="EMBL/GenBank/DDBJ databases">
        <authorList>
            <person name="Nowell W R."/>
        </authorList>
    </citation>
    <scope>NUCLEOTIDE SEQUENCE</scope>
</reference>
<dbReference type="EMBL" id="CAJOBO010002000">
    <property type="protein sequence ID" value="CAF4424613.1"/>
    <property type="molecule type" value="Genomic_DNA"/>
</dbReference>
<name>A0A817VK29_9BILA</name>
<keyword evidence="1" id="KW-1133">Transmembrane helix</keyword>
<dbReference type="SMART" id="SM01411">
    <property type="entry name" value="Ephrin_rec_like"/>
    <property type="match status" value="2"/>
</dbReference>
<dbReference type="OrthoDB" id="439917at2759"/>
<dbReference type="EMBL" id="CAJNXB010003881">
    <property type="protein sequence ID" value="CAF3342920.1"/>
    <property type="molecule type" value="Genomic_DNA"/>
</dbReference>
<dbReference type="Proteomes" id="UP000663873">
    <property type="component" value="Unassembled WGS sequence"/>
</dbReference>
<evidence type="ECO:0000313" key="6">
    <source>
        <dbReference type="Proteomes" id="UP000663825"/>
    </source>
</evidence>
<evidence type="ECO:0000256" key="1">
    <source>
        <dbReference type="SAM" id="Phobius"/>
    </source>
</evidence>
<evidence type="ECO:0000313" key="4">
    <source>
        <dbReference type="EMBL" id="CAF4274068.1"/>
    </source>
</evidence>
<dbReference type="SUPFAM" id="SSF57184">
    <property type="entry name" value="Growth factor receptor domain"/>
    <property type="match status" value="1"/>
</dbReference>
<organism evidence="3 6">
    <name type="scientific">Rotaria socialis</name>
    <dbReference type="NCBI Taxonomy" id="392032"/>
    <lineage>
        <taxon>Eukaryota</taxon>
        <taxon>Metazoa</taxon>
        <taxon>Spiralia</taxon>
        <taxon>Gnathifera</taxon>
        <taxon>Rotifera</taxon>
        <taxon>Eurotatoria</taxon>
        <taxon>Bdelloidea</taxon>
        <taxon>Philodinida</taxon>
        <taxon>Philodinidae</taxon>
        <taxon>Rotaria</taxon>
    </lineage>
</organism>
<dbReference type="InterPro" id="IPR009030">
    <property type="entry name" value="Growth_fac_rcpt_cys_sf"/>
</dbReference>
<dbReference type="PANTHER" id="PTHR46967:SF1">
    <property type="entry name" value="KERATIN-ASSOCIATED PROTEIN 16-1-LIKE"/>
    <property type="match status" value="1"/>
</dbReference>
<feature type="domain" description="Tyrosine-protein kinase ephrin type A/B receptor-like" evidence="2">
    <location>
        <begin position="107"/>
        <end position="140"/>
    </location>
</feature>
<evidence type="ECO:0000259" key="2">
    <source>
        <dbReference type="Pfam" id="PF07699"/>
    </source>
</evidence>
<evidence type="ECO:0000313" key="3">
    <source>
        <dbReference type="EMBL" id="CAF3342920.1"/>
    </source>
</evidence>
<evidence type="ECO:0000313" key="7">
    <source>
        <dbReference type="Proteomes" id="UP000663873"/>
    </source>
</evidence>
<gene>
    <name evidence="5" type="ORF">HFQ381_LOCUS21850</name>
    <name evidence="3" type="ORF">TIS948_LOCUS22534</name>
    <name evidence="4" type="ORF">UJA718_LOCUS10972</name>
</gene>
<proteinExistence type="predicted"/>
<keyword evidence="1" id="KW-0472">Membrane</keyword>
<dbReference type="AlphaFoldDB" id="A0A817VK29"/>
<keyword evidence="7" id="KW-1185">Reference proteome</keyword>
<sequence length="265" mass="29329">MVSLRRFARQAHTRIPSVKCNVLHVLLDPTLILLDLLGALYALLDSNVPMQRMLLPVNEERIHIPAMQNAPHVPLDPTLIQQARLTPRHVMTEFYAQIRYPTACPHGTFLSSGQVVCSSCPNATYAYYEGSTNCTYCPIGYECYSRIQRQPCPPGSYFYSTRATQCRKYSLGSYAYHEGSTECIICPSGYQCSDRINAVNCSPGTFSSSGQVVCSPCSSGSYPTMTGLLVVHYVQPVISEETQQLLCRVQTAPILYQGMECATGI</sequence>
<comment type="caution">
    <text evidence="3">The sequence shown here is derived from an EMBL/GenBank/DDBJ whole genome shotgun (WGS) entry which is preliminary data.</text>
</comment>
<accession>A0A817VK29</accession>
<dbReference type="Proteomes" id="UP000663851">
    <property type="component" value="Unassembled WGS sequence"/>
</dbReference>
<protein>
    <recommendedName>
        <fullName evidence="2">Tyrosine-protein kinase ephrin type A/B receptor-like domain-containing protein</fullName>
    </recommendedName>
</protein>
<dbReference type="Gene3D" id="2.10.50.10">
    <property type="entry name" value="Tumor Necrosis Factor Receptor, subunit A, domain 2"/>
    <property type="match status" value="2"/>
</dbReference>
<dbReference type="EMBL" id="CAJOBP010001316">
    <property type="protein sequence ID" value="CAF4274068.1"/>
    <property type="molecule type" value="Genomic_DNA"/>
</dbReference>
<dbReference type="InterPro" id="IPR011641">
    <property type="entry name" value="Tyr-kin_ephrin_A/B_rcpt-like"/>
</dbReference>
<evidence type="ECO:0000313" key="5">
    <source>
        <dbReference type="EMBL" id="CAF4424613.1"/>
    </source>
</evidence>
<feature type="transmembrane region" description="Helical" evidence="1">
    <location>
        <begin position="21"/>
        <end position="44"/>
    </location>
</feature>
<keyword evidence="1" id="KW-0812">Transmembrane</keyword>
<dbReference type="Proteomes" id="UP000663825">
    <property type="component" value="Unassembled WGS sequence"/>
</dbReference>
<dbReference type="Pfam" id="PF07699">
    <property type="entry name" value="Ephrin_rec_like"/>
    <property type="match status" value="1"/>
</dbReference>